<keyword evidence="2" id="KW-0560">Oxidoreductase</keyword>
<gene>
    <name evidence="3" type="ORF">K0U00_42290</name>
</gene>
<keyword evidence="4" id="KW-1185">Reference proteome</keyword>
<comment type="caution">
    <text evidence="3">The sequence shown here is derived from an EMBL/GenBank/DDBJ whole genome shotgun (WGS) entry which is preliminary data.</text>
</comment>
<dbReference type="Pfam" id="PF13561">
    <property type="entry name" value="adh_short_C2"/>
    <property type="match status" value="1"/>
</dbReference>
<dbReference type="SUPFAM" id="SSF51735">
    <property type="entry name" value="NAD(P)-binding Rossmann-fold domains"/>
    <property type="match status" value="1"/>
</dbReference>
<dbReference type="Gene3D" id="3.40.50.720">
    <property type="entry name" value="NAD(P)-binding Rossmann-like Domain"/>
    <property type="match status" value="1"/>
</dbReference>
<sequence>MTNKFVGFLSWTAEFGPHGVRVNTISPGPARTEGASRMGDFLDQLAAQAPAGRVASPEEITAAIIFLATGSSSDLLSRHMF</sequence>
<evidence type="ECO:0000313" key="4">
    <source>
        <dbReference type="Proteomes" id="UP001519887"/>
    </source>
</evidence>
<dbReference type="PANTHER" id="PTHR43639:SF1">
    <property type="entry name" value="SHORT-CHAIN DEHYDROGENASE_REDUCTASE FAMILY PROTEIN"/>
    <property type="match status" value="1"/>
</dbReference>
<dbReference type="Proteomes" id="UP001519887">
    <property type="component" value="Unassembled WGS sequence"/>
</dbReference>
<dbReference type="RefSeq" id="WP_210046789.1">
    <property type="nucleotide sequence ID" value="NZ_JBHLVU010000030.1"/>
</dbReference>
<dbReference type="CDD" id="cd05233">
    <property type="entry name" value="SDR_c"/>
    <property type="match status" value="1"/>
</dbReference>
<protein>
    <submittedName>
        <fullName evidence="3">SDR family oxidoreductase</fullName>
    </submittedName>
</protein>
<dbReference type="PRINTS" id="PR00081">
    <property type="entry name" value="GDHRDH"/>
</dbReference>
<evidence type="ECO:0000256" key="1">
    <source>
        <dbReference type="ARBA" id="ARBA00006484"/>
    </source>
</evidence>
<evidence type="ECO:0000313" key="3">
    <source>
        <dbReference type="EMBL" id="MBW7460716.1"/>
    </source>
</evidence>
<dbReference type="InterPro" id="IPR036291">
    <property type="entry name" value="NAD(P)-bd_dom_sf"/>
</dbReference>
<dbReference type="InterPro" id="IPR002347">
    <property type="entry name" value="SDR_fam"/>
</dbReference>
<proteinExistence type="inferred from homology"/>
<evidence type="ECO:0000256" key="2">
    <source>
        <dbReference type="ARBA" id="ARBA00023002"/>
    </source>
</evidence>
<reference evidence="3 4" key="1">
    <citation type="submission" date="2021-07" db="EMBL/GenBank/DDBJ databases">
        <title>Paenibacillus radiodurans sp. nov., isolated from the southeastern edge of Tengger Desert.</title>
        <authorList>
            <person name="Zhang G."/>
        </authorList>
    </citation>
    <scope>NUCLEOTIDE SEQUENCE [LARGE SCALE GENOMIC DNA]</scope>
    <source>
        <strain evidence="3 4">CCM 7311</strain>
    </source>
</reference>
<accession>A0ABS7CIG1</accession>
<dbReference type="EMBL" id="JAHZIK010002411">
    <property type="protein sequence ID" value="MBW7460716.1"/>
    <property type="molecule type" value="Genomic_DNA"/>
</dbReference>
<organism evidence="3 4">
    <name type="scientific">Paenibacillus sepulcri</name>
    <dbReference type="NCBI Taxonomy" id="359917"/>
    <lineage>
        <taxon>Bacteria</taxon>
        <taxon>Bacillati</taxon>
        <taxon>Bacillota</taxon>
        <taxon>Bacilli</taxon>
        <taxon>Bacillales</taxon>
        <taxon>Paenibacillaceae</taxon>
        <taxon>Paenibacillus</taxon>
    </lineage>
</organism>
<dbReference type="PANTHER" id="PTHR43639">
    <property type="entry name" value="OXIDOREDUCTASE, SHORT-CHAIN DEHYDROGENASE/REDUCTASE FAMILY (AFU_ORTHOLOGUE AFUA_5G02870)"/>
    <property type="match status" value="1"/>
</dbReference>
<name>A0ABS7CIG1_9BACL</name>
<comment type="similarity">
    <text evidence="1">Belongs to the short-chain dehydrogenases/reductases (SDR) family.</text>
</comment>